<evidence type="ECO:0000256" key="6">
    <source>
        <dbReference type="ARBA" id="ARBA00023180"/>
    </source>
</evidence>
<keyword evidence="8" id="KW-1185">Reference proteome</keyword>
<comment type="caution">
    <text evidence="7">The sequence shown here is derived from an EMBL/GenBank/DDBJ whole genome shotgun (WGS) entry which is preliminary data.</text>
</comment>
<accession>A0A196SLR7</accession>
<dbReference type="PANTHER" id="PTHR12270">
    <property type="entry name" value="GLYCOSYLTRANSFERASE-RELATED"/>
    <property type="match status" value="1"/>
</dbReference>
<dbReference type="GO" id="GO:0035269">
    <property type="term" value="P:protein O-linked glycosylation via mannose"/>
    <property type="evidence" value="ECO:0007669"/>
    <property type="project" value="TreeGrafter"/>
</dbReference>
<evidence type="ECO:0000256" key="5">
    <source>
        <dbReference type="ARBA" id="ARBA00023136"/>
    </source>
</evidence>
<keyword evidence="6" id="KW-0325">Glycoprotein</keyword>
<dbReference type="OrthoDB" id="205012at2759"/>
<keyword evidence="3" id="KW-0735">Signal-anchor</keyword>
<dbReference type="EMBL" id="LXWW01000040">
    <property type="protein sequence ID" value="OAO17226.1"/>
    <property type="molecule type" value="Genomic_DNA"/>
</dbReference>
<evidence type="ECO:0000256" key="4">
    <source>
        <dbReference type="ARBA" id="ARBA00022989"/>
    </source>
</evidence>
<sequence>MVRLSIAVFVLDKENSMYSWYMRNNAFESRLHVTEYHAKTNAQYPINKLRNLAIEGVQTTHLWLTDMDMWPSLHLREALLELPTSELQRTDLAVIVPAFELRKGPDTSSFSDVADSASKRIPNTKAELNACIAKKRCSTFRPKERLHDYFFPQWYDEAYAPLLTRMKCFKGDTQEPYVMVRKVPAMPRFDERFVNYGYNKVQWLEHLRFVGYDFEVLTRGFAVDIPHKKSKYWSTFVGDLFGKKENGERKAVPMKDAYYQFVSELKRNYTRKQVVGKC</sequence>
<evidence type="ECO:0000256" key="2">
    <source>
        <dbReference type="ARBA" id="ARBA00022692"/>
    </source>
</evidence>
<dbReference type="Proteomes" id="UP000078348">
    <property type="component" value="Unassembled WGS sequence"/>
</dbReference>
<dbReference type="GO" id="GO:0016020">
    <property type="term" value="C:membrane"/>
    <property type="evidence" value="ECO:0007669"/>
    <property type="project" value="UniProtKB-SubCell"/>
</dbReference>
<keyword evidence="7" id="KW-0808">Transferase</keyword>
<organism evidence="7 8">
    <name type="scientific">Blastocystis sp. subtype 1 (strain ATCC 50177 / NandII)</name>
    <dbReference type="NCBI Taxonomy" id="478820"/>
    <lineage>
        <taxon>Eukaryota</taxon>
        <taxon>Sar</taxon>
        <taxon>Stramenopiles</taxon>
        <taxon>Bigyra</taxon>
        <taxon>Opalozoa</taxon>
        <taxon>Opalinata</taxon>
        <taxon>Blastocystidae</taxon>
        <taxon>Blastocystis</taxon>
    </lineage>
</organism>
<dbReference type="InterPro" id="IPR051292">
    <property type="entry name" value="Xyl/GlcA_transferase"/>
</dbReference>
<dbReference type="Pfam" id="PF13896">
    <property type="entry name" value="Glyco_transf_49"/>
    <property type="match status" value="1"/>
</dbReference>
<protein>
    <submittedName>
        <fullName evidence="7">Glycosyltransferase-like protein LARGE2-like protein</fullName>
    </submittedName>
</protein>
<comment type="subcellular location">
    <subcellularLocation>
        <location evidence="1">Membrane</location>
        <topology evidence="1">Single-pass type II membrane protein</topology>
    </subcellularLocation>
</comment>
<keyword evidence="4" id="KW-1133">Transmembrane helix</keyword>
<proteinExistence type="predicted"/>
<keyword evidence="2" id="KW-0812">Transmembrane</keyword>
<keyword evidence="5" id="KW-0472">Membrane</keyword>
<name>A0A196SLR7_BLAHN</name>
<evidence type="ECO:0000313" key="7">
    <source>
        <dbReference type="EMBL" id="OAO17226.1"/>
    </source>
</evidence>
<evidence type="ECO:0000313" key="8">
    <source>
        <dbReference type="Proteomes" id="UP000078348"/>
    </source>
</evidence>
<gene>
    <name evidence="7" type="ORF">AV274_1031</name>
</gene>
<reference evidence="7 8" key="1">
    <citation type="submission" date="2016-05" db="EMBL/GenBank/DDBJ databases">
        <title>Nuclear genome of Blastocystis sp. subtype 1 NandII.</title>
        <authorList>
            <person name="Gentekaki E."/>
            <person name="Curtis B."/>
            <person name="Stairs C."/>
            <person name="Eme L."/>
            <person name="Herman E."/>
            <person name="Klimes V."/>
            <person name="Arias M.C."/>
            <person name="Elias M."/>
            <person name="Hilliou F."/>
            <person name="Klute M."/>
            <person name="Malik S.-B."/>
            <person name="Pightling A."/>
            <person name="Rachubinski R."/>
            <person name="Salas D."/>
            <person name="Schlacht A."/>
            <person name="Suga H."/>
            <person name="Archibald J."/>
            <person name="Ball S.G."/>
            <person name="Clark G."/>
            <person name="Dacks J."/>
            <person name="Van Der Giezen M."/>
            <person name="Tsaousis A."/>
            <person name="Roger A."/>
        </authorList>
    </citation>
    <scope>NUCLEOTIDE SEQUENCE [LARGE SCALE GENOMIC DNA]</scope>
    <source>
        <strain evidence="8">ATCC 50177 / NandII</strain>
    </source>
</reference>
<evidence type="ECO:0000256" key="3">
    <source>
        <dbReference type="ARBA" id="ARBA00022968"/>
    </source>
</evidence>
<dbReference type="PANTHER" id="PTHR12270:SF52">
    <property type="entry name" value="GLYCOSYLTRANSFERASE-LIKE PROTEIN GNT13-RELATED"/>
    <property type="match status" value="1"/>
</dbReference>
<evidence type="ECO:0000256" key="1">
    <source>
        <dbReference type="ARBA" id="ARBA00004606"/>
    </source>
</evidence>
<dbReference type="GO" id="GO:0015020">
    <property type="term" value="F:glucuronosyltransferase activity"/>
    <property type="evidence" value="ECO:0007669"/>
    <property type="project" value="TreeGrafter"/>
</dbReference>
<dbReference type="AlphaFoldDB" id="A0A196SLR7"/>
<dbReference type="GO" id="GO:0042285">
    <property type="term" value="F:xylosyltransferase activity"/>
    <property type="evidence" value="ECO:0007669"/>
    <property type="project" value="TreeGrafter"/>
</dbReference>